<evidence type="ECO:0000256" key="4">
    <source>
        <dbReference type="ARBA" id="ARBA00022723"/>
    </source>
</evidence>
<dbReference type="InParanoid" id="E4WYH4"/>
<dbReference type="PROSITE" id="PS00125">
    <property type="entry name" value="SER_THR_PHOSPHATASE"/>
    <property type="match status" value="1"/>
</dbReference>
<comment type="similarity">
    <text evidence="3">Belongs to the PPP phosphatase family. PP-2B subfamily.</text>
</comment>
<dbReference type="PANTHER" id="PTHR45673">
    <property type="entry name" value="SERINE/THREONINE-PROTEIN PHOSPHATASE 2B CATALYTIC SUBUNIT 1-RELATED"/>
    <property type="match status" value="1"/>
</dbReference>
<evidence type="ECO:0000256" key="6">
    <source>
        <dbReference type="ARBA" id="ARBA00022833"/>
    </source>
</evidence>
<dbReference type="AlphaFoldDB" id="E4WYH4"/>
<keyword evidence="8" id="KW-0904">Protein phosphatase</keyword>
<keyword evidence="9" id="KW-0408">Iron</keyword>
<evidence type="ECO:0000256" key="10">
    <source>
        <dbReference type="ARBA" id="ARBA00047761"/>
    </source>
</evidence>
<organism evidence="15 16">
    <name type="scientific">Oikopleura dioica</name>
    <name type="common">Tunicate</name>
    <dbReference type="NCBI Taxonomy" id="34765"/>
    <lineage>
        <taxon>Eukaryota</taxon>
        <taxon>Metazoa</taxon>
        <taxon>Chordata</taxon>
        <taxon>Tunicata</taxon>
        <taxon>Appendicularia</taxon>
        <taxon>Copelata</taxon>
        <taxon>Oikopleuridae</taxon>
        <taxon>Oikopleura</taxon>
    </lineage>
</organism>
<accession>E4WYH4</accession>
<evidence type="ECO:0000256" key="9">
    <source>
        <dbReference type="ARBA" id="ARBA00023004"/>
    </source>
</evidence>
<dbReference type="InterPro" id="IPR004843">
    <property type="entry name" value="Calcineurin-like_PHP"/>
</dbReference>
<evidence type="ECO:0000313" key="15">
    <source>
        <dbReference type="EMBL" id="CBY22738.1"/>
    </source>
</evidence>
<dbReference type="GO" id="GO:0033192">
    <property type="term" value="F:calmodulin-dependent protein phosphatase activity"/>
    <property type="evidence" value="ECO:0007669"/>
    <property type="project" value="InterPro"/>
</dbReference>
<evidence type="ECO:0000259" key="14">
    <source>
        <dbReference type="PROSITE" id="PS00125"/>
    </source>
</evidence>
<dbReference type="Gene3D" id="3.60.21.10">
    <property type="match status" value="1"/>
</dbReference>
<keyword evidence="4" id="KW-0479">Metal-binding</keyword>
<evidence type="ECO:0000256" key="11">
    <source>
        <dbReference type="ARBA" id="ARBA00048336"/>
    </source>
</evidence>
<dbReference type="GO" id="GO:0005516">
    <property type="term" value="F:calmodulin binding"/>
    <property type="evidence" value="ECO:0007669"/>
    <property type="project" value="UniProtKB-KW"/>
</dbReference>
<dbReference type="InterPro" id="IPR029052">
    <property type="entry name" value="Metallo-depent_PP-like"/>
</dbReference>
<evidence type="ECO:0000313" key="16">
    <source>
        <dbReference type="Proteomes" id="UP000001307"/>
    </source>
</evidence>
<comment type="catalytic activity">
    <reaction evidence="11 12">
        <text>O-phospho-L-threonyl-[protein] + H2O = L-threonyl-[protein] + phosphate</text>
        <dbReference type="Rhea" id="RHEA:47004"/>
        <dbReference type="Rhea" id="RHEA-COMP:11060"/>
        <dbReference type="Rhea" id="RHEA-COMP:11605"/>
        <dbReference type="ChEBI" id="CHEBI:15377"/>
        <dbReference type="ChEBI" id="CHEBI:30013"/>
        <dbReference type="ChEBI" id="CHEBI:43474"/>
        <dbReference type="ChEBI" id="CHEBI:61977"/>
        <dbReference type="EC" id="3.1.3.16"/>
    </reaction>
</comment>
<dbReference type="CDD" id="cd07416">
    <property type="entry name" value="MPP_PP2B"/>
    <property type="match status" value="1"/>
</dbReference>
<keyword evidence="5 12" id="KW-0378">Hydrolase</keyword>
<feature type="region of interest" description="Disordered" evidence="13">
    <location>
        <begin position="1"/>
        <end position="21"/>
    </location>
</feature>
<dbReference type="OrthoDB" id="5593063at2759"/>
<gene>
    <name evidence="15" type="ORF">GSOID_T00013510001</name>
</gene>
<evidence type="ECO:0000256" key="13">
    <source>
        <dbReference type="SAM" id="MobiDB-lite"/>
    </source>
</evidence>
<evidence type="ECO:0000256" key="8">
    <source>
        <dbReference type="ARBA" id="ARBA00022912"/>
    </source>
</evidence>
<evidence type="ECO:0000256" key="5">
    <source>
        <dbReference type="ARBA" id="ARBA00022801"/>
    </source>
</evidence>
<evidence type="ECO:0000256" key="12">
    <source>
        <dbReference type="RuleBase" id="RU004273"/>
    </source>
</evidence>
<dbReference type="EC" id="3.1.3.16" evidence="12"/>
<dbReference type="Proteomes" id="UP000001307">
    <property type="component" value="Unassembled WGS sequence"/>
</dbReference>
<evidence type="ECO:0000256" key="2">
    <source>
        <dbReference type="ARBA" id="ARBA00001965"/>
    </source>
</evidence>
<feature type="region of interest" description="Disordered" evidence="13">
    <location>
        <begin position="465"/>
        <end position="491"/>
    </location>
</feature>
<keyword evidence="6" id="KW-0862">Zinc</keyword>
<evidence type="ECO:0000256" key="3">
    <source>
        <dbReference type="ARBA" id="ARBA00009905"/>
    </source>
</evidence>
<feature type="domain" description="Serine/threonine specific protein phosphatases" evidence="14">
    <location>
        <begin position="150"/>
        <end position="155"/>
    </location>
</feature>
<reference evidence="15 16" key="1">
    <citation type="journal article" date="2010" name="Science">
        <title>Plasticity of animal genome architecture unmasked by rapid evolution of a pelagic tunicate.</title>
        <authorList>
            <person name="Denoeud F."/>
            <person name="Henriet S."/>
            <person name="Mungpakdee S."/>
            <person name="Aury J.M."/>
            <person name="Da Silva C."/>
            <person name="Brinkmann H."/>
            <person name="Mikhaleva J."/>
            <person name="Olsen L.C."/>
            <person name="Jubin C."/>
            <person name="Canestro C."/>
            <person name="Bouquet J.M."/>
            <person name="Danks G."/>
            <person name="Poulain J."/>
            <person name="Campsteijn C."/>
            <person name="Adamski M."/>
            <person name="Cross I."/>
            <person name="Yadetie F."/>
            <person name="Muffato M."/>
            <person name="Louis A."/>
            <person name="Butcher S."/>
            <person name="Tsagkogeorga G."/>
            <person name="Konrad A."/>
            <person name="Singh S."/>
            <person name="Jensen M.F."/>
            <person name="Cong E.H."/>
            <person name="Eikeseth-Otteraa H."/>
            <person name="Noel B."/>
            <person name="Anthouard V."/>
            <person name="Porcel B.M."/>
            <person name="Kachouri-Lafond R."/>
            <person name="Nishino A."/>
            <person name="Ugolini M."/>
            <person name="Chourrout P."/>
            <person name="Nishida H."/>
            <person name="Aasland R."/>
            <person name="Huzurbazar S."/>
            <person name="Westhof E."/>
            <person name="Delsuc F."/>
            <person name="Lehrach H."/>
            <person name="Reinhardt R."/>
            <person name="Weissenbach J."/>
            <person name="Roy S.W."/>
            <person name="Artiguenave F."/>
            <person name="Postlethwait J.H."/>
            <person name="Manak J.R."/>
            <person name="Thompson E.M."/>
            <person name="Jaillon O."/>
            <person name="Du Pasquier L."/>
            <person name="Boudinot P."/>
            <person name="Liberles D.A."/>
            <person name="Volff J.N."/>
            <person name="Philippe H."/>
            <person name="Lenhard B."/>
            <person name="Roest Crollius H."/>
            <person name="Wincker P."/>
            <person name="Chourrout D."/>
        </authorList>
    </citation>
    <scope>NUCLEOTIDE SEQUENCE [LARGE SCALE GENOMIC DNA]</scope>
</reference>
<evidence type="ECO:0000256" key="1">
    <source>
        <dbReference type="ARBA" id="ARBA00001947"/>
    </source>
</evidence>
<dbReference type="GO" id="GO:0097720">
    <property type="term" value="P:calcineurin-mediated signaling"/>
    <property type="evidence" value="ECO:0007669"/>
    <property type="project" value="InterPro"/>
</dbReference>
<dbReference type="InterPro" id="IPR041751">
    <property type="entry name" value="MPP_PP2B"/>
</dbReference>
<keyword evidence="7" id="KW-0112">Calmodulin-binding</keyword>
<dbReference type="PRINTS" id="PR00114">
    <property type="entry name" value="STPHPHTASE"/>
</dbReference>
<proteinExistence type="inferred from homology"/>
<dbReference type="InterPro" id="IPR006186">
    <property type="entry name" value="Ser/Thr-sp_prot-phosphatase"/>
</dbReference>
<dbReference type="GO" id="GO:0046872">
    <property type="term" value="F:metal ion binding"/>
    <property type="evidence" value="ECO:0007669"/>
    <property type="project" value="UniProtKB-KW"/>
</dbReference>
<evidence type="ECO:0000256" key="7">
    <source>
        <dbReference type="ARBA" id="ARBA00022860"/>
    </source>
</evidence>
<dbReference type="EMBL" id="FN653019">
    <property type="protein sequence ID" value="CBY22738.1"/>
    <property type="molecule type" value="Genomic_DNA"/>
</dbReference>
<feature type="compositionally biased region" description="Polar residues" evidence="13">
    <location>
        <begin position="1"/>
        <end position="15"/>
    </location>
</feature>
<keyword evidence="16" id="KW-1185">Reference proteome</keyword>
<protein>
    <recommendedName>
        <fullName evidence="12">Serine/threonine-protein phosphatase</fullName>
        <ecNumber evidence="12">3.1.3.16</ecNumber>
    </recommendedName>
</protein>
<dbReference type="SUPFAM" id="SSF56300">
    <property type="entry name" value="Metallo-dependent phosphatases"/>
    <property type="match status" value="1"/>
</dbReference>
<dbReference type="InterPro" id="IPR043360">
    <property type="entry name" value="PP2B"/>
</dbReference>
<comment type="cofactor">
    <cofactor evidence="2">
        <name>Fe(3+)</name>
        <dbReference type="ChEBI" id="CHEBI:29034"/>
    </cofactor>
</comment>
<sequence length="491" mass="55136">MATTESTAPDSQPLSTVDRPPSNRLTIAEVFGRGSVPNYELVADFLSKEGRLDNACAAKIIKMGKEVLAKEKNVLYVDGTVTVCGDIHGQFYDLIKLFSVGGPIADPKTKTAGTKYLFLGDYVDRGNTSIECVLYLWCLKICYPESIFLLRGNHECRHLTEHFTFRQECVVKYSEEVYNECMTAFDALPLVAIMNKKFFCVHGGISPHIKKLEEIYKINRFQEPDTDGPMCDLLWADPLENFGNEPSNQDRFEPNAARGCSFFYSYAAVLKFLNDNGFMCMLRAHEAQDHGYKMYKTNPKNGFPVLITLFSAPNYLDVYGNKAAILKYENTEKGSMNIRQFNSSPHPYWLPNFMDVFTWSLPFVGEKVTHMLVSLLNICTKEELEGEADDGNAEKKKKKEALRMKIKSIGKMANQFVSLREKQEIDLQLGHITGSASDLDQTALKSTVQGLNAVDSGISNFGSIKQLDQMNEMVPQRRNSRPADPGPSTST</sequence>
<dbReference type="Pfam" id="PF00149">
    <property type="entry name" value="Metallophos"/>
    <property type="match status" value="1"/>
</dbReference>
<comment type="catalytic activity">
    <reaction evidence="10">
        <text>O-phospho-L-seryl-[protein] + H2O = L-seryl-[protein] + phosphate</text>
        <dbReference type="Rhea" id="RHEA:20629"/>
        <dbReference type="Rhea" id="RHEA-COMP:9863"/>
        <dbReference type="Rhea" id="RHEA-COMP:11604"/>
        <dbReference type="ChEBI" id="CHEBI:15377"/>
        <dbReference type="ChEBI" id="CHEBI:29999"/>
        <dbReference type="ChEBI" id="CHEBI:43474"/>
        <dbReference type="ChEBI" id="CHEBI:83421"/>
        <dbReference type="EC" id="3.1.3.16"/>
    </reaction>
</comment>
<dbReference type="SMART" id="SM00156">
    <property type="entry name" value="PP2Ac"/>
    <property type="match status" value="1"/>
</dbReference>
<name>E4WYH4_OIKDI</name>
<comment type="cofactor">
    <cofactor evidence="1">
        <name>Zn(2+)</name>
        <dbReference type="ChEBI" id="CHEBI:29105"/>
    </cofactor>
</comment>